<evidence type="ECO:0000256" key="12">
    <source>
        <dbReference type="SAM" id="MobiDB-lite"/>
    </source>
</evidence>
<dbReference type="AlphaFoldDB" id="A0A1E4T833"/>
<dbReference type="InterPro" id="IPR027501">
    <property type="entry name" value="Lonp2_euk"/>
</dbReference>
<feature type="region of interest" description="Disordered" evidence="12">
    <location>
        <begin position="328"/>
        <end position="353"/>
    </location>
</feature>
<dbReference type="InterPro" id="IPR003593">
    <property type="entry name" value="AAA+_ATPase"/>
</dbReference>
<dbReference type="Gene3D" id="1.10.8.60">
    <property type="match status" value="1"/>
</dbReference>
<evidence type="ECO:0000256" key="10">
    <source>
        <dbReference type="RuleBase" id="RU000591"/>
    </source>
</evidence>
<evidence type="ECO:0000256" key="1">
    <source>
        <dbReference type="ARBA" id="ARBA00004253"/>
    </source>
</evidence>
<dbReference type="InterPro" id="IPR003111">
    <property type="entry name" value="Lon_prtase_N"/>
</dbReference>
<protein>
    <recommendedName>
        <fullName evidence="11">Lon protease homolog</fullName>
        <ecNumber evidence="11">3.4.21.-</ecNumber>
    </recommendedName>
</protein>
<dbReference type="InterPro" id="IPR027065">
    <property type="entry name" value="Lon_Prtase"/>
</dbReference>
<dbReference type="Pfam" id="PF00004">
    <property type="entry name" value="AAA"/>
    <property type="match status" value="1"/>
</dbReference>
<feature type="compositionally biased region" description="Polar residues" evidence="12">
    <location>
        <begin position="328"/>
        <end position="337"/>
    </location>
</feature>
<feature type="domain" description="Lon proteolytic" evidence="13">
    <location>
        <begin position="758"/>
        <end position="990"/>
    </location>
</feature>
<keyword evidence="16" id="KW-1185">Reference proteome</keyword>
<dbReference type="Pfam" id="PF05362">
    <property type="entry name" value="Lon_C"/>
    <property type="match status" value="1"/>
</dbReference>
<dbReference type="InterPro" id="IPR014721">
    <property type="entry name" value="Ribsml_uS5_D2-typ_fold_subgr"/>
</dbReference>
<evidence type="ECO:0000259" key="14">
    <source>
        <dbReference type="PROSITE" id="PS51787"/>
    </source>
</evidence>
<comment type="subcellular location">
    <subcellularLocation>
        <location evidence="1">Peroxisome matrix</location>
    </subcellularLocation>
</comment>
<dbReference type="PROSITE" id="PS51786">
    <property type="entry name" value="LON_PROTEOLYTIC"/>
    <property type="match status" value="1"/>
</dbReference>
<evidence type="ECO:0000256" key="7">
    <source>
        <dbReference type="ARBA" id="ARBA00023140"/>
    </source>
</evidence>
<keyword evidence="2 9" id="KW-0645">Protease</keyword>
<keyword evidence="3 10" id="KW-0547">Nucleotide-binding</keyword>
<comment type="similarity">
    <text evidence="9 10">Belongs to the peptidase S16 family.</text>
</comment>
<feature type="active site" evidence="9">
    <location>
        <position position="855"/>
    </location>
</feature>
<evidence type="ECO:0000313" key="16">
    <source>
        <dbReference type="Proteomes" id="UP000094801"/>
    </source>
</evidence>
<dbReference type="Pfam" id="PF02190">
    <property type="entry name" value="LON_substr_bdg"/>
    <property type="match status" value="1"/>
</dbReference>
<feature type="active site" evidence="9">
    <location>
        <position position="898"/>
    </location>
</feature>
<evidence type="ECO:0000313" key="15">
    <source>
        <dbReference type="EMBL" id="ODV87818.1"/>
    </source>
</evidence>
<sequence length="996" mass="111969">FSAKSSDLSVTLPLFELNQRLIYLPGITYRTIFTKDDSLDILMKFRDFIQHNSTRSLRLLNKGNKMVLGCLPGYNYDGADTRKVATICQITEIHEVNDKIVISFKAITRGLVLDHMRETNEARFDINLDVNDMSVKGISNKCLELIPSIIELFDNIEEFIHNYTHDPSATIPEKDDVKSESHDDQLKYVLLKLSPLSNLLYTQLSSNESTQGFARLERLFKSYSKSKDGSNEKRFFQYMDVLTALFPFSIKQKVEFLSVLEPNDRLSKFEDSINFTKRVFKEHLNVDFLLETWKSLDNKNGPSNGDLLRSQFISSHLRSLRMLVDEIGTSSTKSKSPNRPRAPSQDSEEDDGDDLKEIGAFINSIGEYDIAPDGQRLIVKDFQRMSKMQATSSDHQVLRTYLEVIMDLPWVKKTEQYSIHSVDIDLSVAKSLLDGDHYGMENVKERILEYLAVLKLHDNINKRTQLTSAQEEKQQKLKNDSETPFTQNHEQSVAKAPIMLLTGPPGVGKTSLAKSVATTLGRKFQRISVGGLNDFADLKGHRRTYVGAIPGLIIQALRKSQSMNPVILLDEVDKIGSNSRKGDPEAALLEILDPEQNISFQDHYIGFPIDLSQVLFICTSNDLWALSEPLRDRMEVIELSGYNYFEKVEICKRYLIPRQTTRNGLPSDALNVSDDIILKIALRYTREAGIRNLERLIGSICRSKAIEYSNLSAEGDDFNQLPKGYVSTVSESDLPRYIGIPPHLSDSDAFPTQDTKIQNSYGMVNGLSYNSDGSGSLLKFEMVGLPGNQHLTCTGRLGEVLMESSQIANTLVAFILNENLISGPDVDCAKLLERYNNLSIHLHVPEGAISKDGPSAGITMTLCLLSLISQRAVSPDLAMTGEITLTGKILPIGGVKEKLLGAHLTGKIKKVLLPRLNRKDIIEDFTRNIEDRVVANEILGKLIHEEEKVLRYGNMVSPYGEAESWIQEKLGIKISYVNDFSDVLKEVWDGDMMIKG</sequence>
<keyword evidence="5 9" id="KW-0720">Serine protease</keyword>
<dbReference type="Proteomes" id="UP000094801">
    <property type="component" value="Unassembled WGS sequence"/>
</dbReference>
<dbReference type="STRING" id="983967.A0A1E4T833"/>
<dbReference type="CDD" id="cd19500">
    <property type="entry name" value="RecA-like_Lon"/>
    <property type="match status" value="1"/>
</dbReference>
<dbReference type="InterPro" id="IPR008269">
    <property type="entry name" value="Lon_proteolytic"/>
</dbReference>
<dbReference type="SUPFAM" id="SSF52540">
    <property type="entry name" value="P-loop containing nucleoside triphosphate hydrolases"/>
    <property type="match status" value="1"/>
</dbReference>
<dbReference type="GO" id="GO:0005782">
    <property type="term" value="C:peroxisomal matrix"/>
    <property type="evidence" value="ECO:0007669"/>
    <property type="project" value="UniProtKB-SubCell"/>
</dbReference>
<dbReference type="Pfam" id="PF22667">
    <property type="entry name" value="Lon_lid"/>
    <property type="match status" value="1"/>
</dbReference>
<feature type="non-terminal residue" evidence="15">
    <location>
        <position position="996"/>
    </location>
</feature>
<dbReference type="PRINTS" id="PR00830">
    <property type="entry name" value="ENDOLAPTASE"/>
</dbReference>
<dbReference type="HAMAP" id="MF_03121">
    <property type="entry name" value="lonp2_euk"/>
    <property type="match status" value="1"/>
</dbReference>
<evidence type="ECO:0000256" key="9">
    <source>
        <dbReference type="PROSITE-ProRule" id="PRU01122"/>
    </source>
</evidence>
<evidence type="ECO:0000256" key="5">
    <source>
        <dbReference type="ARBA" id="ARBA00022825"/>
    </source>
</evidence>
<organism evidence="15 16">
    <name type="scientific">[Candida] arabinofermentans NRRL YB-2248</name>
    <dbReference type="NCBI Taxonomy" id="983967"/>
    <lineage>
        <taxon>Eukaryota</taxon>
        <taxon>Fungi</taxon>
        <taxon>Dikarya</taxon>
        <taxon>Ascomycota</taxon>
        <taxon>Saccharomycotina</taxon>
        <taxon>Pichiomycetes</taxon>
        <taxon>Pichiales</taxon>
        <taxon>Pichiaceae</taxon>
        <taxon>Ogataea</taxon>
        <taxon>Ogataea/Candida clade</taxon>
    </lineage>
</organism>
<reference evidence="16" key="1">
    <citation type="submission" date="2016-04" db="EMBL/GenBank/DDBJ databases">
        <title>Comparative genomics of biotechnologically important yeasts.</title>
        <authorList>
            <consortium name="DOE Joint Genome Institute"/>
            <person name="Riley R."/>
            <person name="Haridas S."/>
            <person name="Wolfe K.H."/>
            <person name="Lopes M.R."/>
            <person name="Hittinger C.T."/>
            <person name="Goker M."/>
            <person name="Salamov A."/>
            <person name="Wisecaver J."/>
            <person name="Long T.M."/>
            <person name="Aerts A.L."/>
            <person name="Barry K."/>
            <person name="Choi C."/>
            <person name="Clum A."/>
            <person name="Coughlan A.Y."/>
            <person name="Deshpande S."/>
            <person name="Douglass A.P."/>
            <person name="Hanson S.J."/>
            <person name="Klenk H.-P."/>
            <person name="Labutti K."/>
            <person name="Lapidus A."/>
            <person name="Lindquist E."/>
            <person name="Lipzen A."/>
            <person name="Meier-Kolthoff J.P."/>
            <person name="Ohm R.A."/>
            <person name="Otillar R.P."/>
            <person name="Pangilinan J."/>
            <person name="Peng Y."/>
            <person name="Rokas A."/>
            <person name="Rosa C.A."/>
            <person name="Scheuner C."/>
            <person name="Sibirny A.A."/>
            <person name="Slot J.C."/>
            <person name="Stielow J.B."/>
            <person name="Sun H."/>
            <person name="Kurtzman C.P."/>
            <person name="Blackwell M."/>
            <person name="Grigoriev I.V."/>
            <person name="Jeffries T.W."/>
        </authorList>
    </citation>
    <scope>NUCLEOTIDE SEQUENCE [LARGE SCALE GENOMIC DNA]</scope>
    <source>
        <strain evidence="16">NRRL YB-2248</strain>
    </source>
</reference>
<evidence type="ECO:0000256" key="3">
    <source>
        <dbReference type="ARBA" id="ARBA00022741"/>
    </source>
</evidence>
<keyword evidence="6 10" id="KW-0067">ATP-binding</keyword>
<evidence type="ECO:0000256" key="2">
    <source>
        <dbReference type="ARBA" id="ARBA00022670"/>
    </source>
</evidence>
<proteinExistence type="inferred from homology"/>
<dbReference type="PROSITE" id="PS01046">
    <property type="entry name" value="LON_SER"/>
    <property type="match status" value="1"/>
</dbReference>
<dbReference type="InterPro" id="IPR008268">
    <property type="entry name" value="Peptidase_S16_AS"/>
</dbReference>
<dbReference type="GO" id="GO:0016887">
    <property type="term" value="F:ATP hydrolysis activity"/>
    <property type="evidence" value="ECO:0007669"/>
    <property type="project" value="InterPro"/>
</dbReference>
<name>A0A1E4T833_9ASCO</name>
<evidence type="ECO:0000259" key="13">
    <source>
        <dbReference type="PROSITE" id="PS51786"/>
    </source>
</evidence>
<dbReference type="GO" id="GO:0004176">
    <property type="term" value="F:ATP-dependent peptidase activity"/>
    <property type="evidence" value="ECO:0007669"/>
    <property type="project" value="UniProtKB-UniRule"/>
</dbReference>
<dbReference type="Gene3D" id="3.30.230.10">
    <property type="match status" value="1"/>
</dbReference>
<dbReference type="EMBL" id="KV453847">
    <property type="protein sequence ID" value="ODV87818.1"/>
    <property type="molecule type" value="Genomic_DNA"/>
</dbReference>
<feature type="non-terminal residue" evidence="15">
    <location>
        <position position="1"/>
    </location>
</feature>
<dbReference type="EC" id="3.4.21.-" evidence="11"/>
<dbReference type="FunFam" id="3.40.50.300:FF:000021">
    <property type="entry name" value="Lon protease homolog"/>
    <property type="match status" value="1"/>
</dbReference>
<dbReference type="InterPro" id="IPR020568">
    <property type="entry name" value="Ribosomal_Su5_D2-typ_SF"/>
</dbReference>
<evidence type="ECO:0000256" key="6">
    <source>
        <dbReference type="ARBA" id="ARBA00022840"/>
    </source>
</evidence>
<dbReference type="SUPFAM" id="SSF54211">
    <property type="entry name" value="Ribosomal protein S5 domain 2-like"/>
    <property type="match status" value="1"/>
</dbReference>
<dbReference type="GO" id="GO:0005524">
    <property type="term" value="F:ATP binding"/>
    <property type="evidence" value="ECO:0007669"/>
    <property type="project" value="UniProtKB-KW"/>
</dbReference>
<comment type="catalytic activity">
    <reaction evidence="8">
        <text>Hydrolysis of proteins in presence of ATP.</text>
        <dbReference type="EC" id="3.4.21.53"/>
    </reaction>
</comment>
<dbReference type="PROSITE" id="PS51787">
    <property type="entry name" value="LON_N"/>
    <property type="match status" value="1"/>
</dbReference>
<evidence type="ECO:0000256" key="4">
    <source>
        <dbReference type="ARBA" id="ARBA00022801"/>
    </source>
</evidence>
<dbReference type="GO" id="GO:0004252">
    <property type="term" value="F:serine-type endopeptidase activity"/>
    <property type="evidence" value="ECO:0007669"/>
    <property type="project" value="UniProtKB-UniRule"/>
</dbReference>
<dbReference type="PANTHER" id="PTHR10046">
    <property type="entry name" value="ATP DEPENDENT LON PROTEASE FAMILY MEMBER"/>
    <property type="match status" value="1"/>
</dbReference>
<accession>A0A1E4T833</accession>
<dbReference type="SMART" id="SM00382">
    <property type="entry name" value="AAA"/>
    <property type="match status" value="1"/>
</dbReference>
<dbReference type="InterPro" id="IPR054594">
    <property type="entry name" value="Lon_lid"/>
</dbReference>
<keyword evidence="4 9" id="KW-0378">Hydrolase</keyword>
<gene>
    <name evidence="15" type="ORF">CANARDRAFT_184056</name>
</gene>
<dbReference type="InterPro" id="IPR003959">
    <property type="entry name" value="ATPase_AAA_core"/>
</dbReference>
<evidence type="ECO:0000256" key="11">
    <source>
        <dbReference type="RuleBase" id="RU000592"/>
    </source>
</evidence>
<feature type="domain" description="Lon N-terminal" evidence="14">
    <location>
        <begin position="12"/>
        <end position="277"/>
    </location>
</feature>
<dbReference type="InterPro" id="IPR027417">
    <property type="entry name" value="P-loop_NTPase"/>
</dbReference>
<evidence type="ECO:0000256" key="8">
    <source>
        <dbReference type="ARBA" id="ARBA00050665"/>
    </source>
</evidence>
<dbReference type="GO" id="GO:0006515">
    <property type="term" value="P:protein quality control for misfolded or incompletely synthesized proteins"/>
    <property type="evidence" value="ECO:0007669"/>
    <property type="project" value="InterPro"/>
</dbReference>
<dbReference type="OrthoDB" id="2411602at2759"/>
<keyword evidence="7" id="KW-0576">Peroxisome</keyword>
<dbReference type="Gene3D" id="3.40.50.300">
    <property type="entry name" value="P-loop containing nucleotide triphosphate hydrolases"/>
    <property type="match status" value="1"/>
</dbReference>